<accession>A0A7K1U5L1</accession>
<organism evidence="1 2">
    <name type="scientific">Chitinophaga tropicalis</name>
    <dbReference type="NCBI Taxonomy" id="2683588"/>
    <lineage>
        <taxon>Bacteria</taxon>
        <taxon>Pseudomonadati</taxon>
        <taxon>Bacteroidota</taxon>
        <taxon>Chitinophagia</taxon>
        <taxon>Chitinophagales</taxon>
        <taxon>Chitinophagaceae</taxon>
        <taxon>Chitinophaga</taxon>
    </lineage>
</organism>
<dbReference type="EMBL" id="WRXN01000006">
    <property type="protein sequence ID" value="MVT09647.1"/>
    <property type="molecule type" value="Genomic_DNA"/>
</dbReference>
<dbReference type="Proteomes" id="UP000461730">
    <property type="component" value="Unassembled WGS sequence"/>
</dbReference>
<evidence type="ECO:0000313" key="1">
    <source>
        <dbReference type="EMBL" id="MVT09647.1"/>
    </source>
</evidence>
<dbReference type="AlphaFoldDB" id="A0A7K1U5L1"/>
<proteinExistence type="predicted"/>
<reference evidence="1 2" key="1">
    <citation type="submission" date="2019-12" db="EMBL/GenBank/DDBJ databases">
        <title>Chitinophaga sp. strain ysch24 (GDMCC 1.1355), whole genome shotgun sequence.</title>
        <authorList>
            <person name="Zhang X."/>
        </authorList>
    </citation>
    <scope>NUCLEOTIDE SEQUENCE [LARGE SCALE GENOMIC DNA]</scope>
    <source>
        <strain evidence="2">ysch24</strain>
    </source>
</reference>
<name>A0A7K1U5L1_9BACT</name>
<comment type="caution">
    <text evidence="1">The sequence shown here is derived from an EMBL/GenBank/DDBJ whole genome shotgun (WGS) entry which is preliminary data.</text>
</comment>
<dbReference type="RefSeq" id="WP_157307091.1">
    <property type="nucleotide sequence ID" value="NZ_WRXN01000006.1"/>
</dbReference>
<evidence type="ECO:0000313" key="2">
    <source>
        <dbReference type="Proteomes" id="UP000461730"/>
    </source>
</evidence>
<gene>
    <name evidence="1" type="ORF">GO493_15365</name>
</gene>
<protein>
    <submittedName>
        <fullName evidence="1">Uncharacterized protein</fullName>
    </submittedName>
</protein>
<sequence>MKKARIVLSVLALCSILGGILAFKSGRRGLSNLFSTTSGNFTQNGASKWITYATYAPYRTFATDITQSTTIPPMSVYTLTTQVWTTIGGLPFFYTVVTGSRYPIALPIYDDEDQ</sequence>
<keyword evidence="2" id="KW-1185">Reference proteome</keyword>